<proteinExistence type="inferred from homology"/>
<keyword evidence="6 10" id="KW-0378">Hydrolase</keyword>
<evidence type="ECO:0000313" key="12">
    <source>
        <dbReference type="EMBL" id="QEW06776.1"/>
    </source>
</evidence>
<evidence type="ECO:0000256" key="10">
    <source>
        <dbReference type="RuleBase" id="RU003476"/>
    </source>
</evidence>
<feature type="domain" description="Nudix hydrolase" evidence="11">
    <location>
        <begin position="64"/>
        <end position="187"/>
    </location>
</feature>
<dbReference type="InterPro" id="IPR020084">
    <property type="entry name" value="NUDIX_hydrolase_CS"/>
</dbReference>
<dbReference type="SUPFAM" id="SSF55811">
    <property type="entry name" value="Nudix"/>
    <property type="match status" value="1"/>
</dbReference>
<name>A0A5J6LEM9_9GAMM</name>
<evidence type="ECO:0000256" key="4">
    <source>
        <dbReference type="ARBA" id="ARBA00012381"/>
    </source>
</evidence>
<comment type="cofactor">
    <cofactor evidence="2">
        <name>Zn(2+)</name>
        <dbReference type="ChEBI" id="CHEBI:29105"/>
    </cofactor>
</comment>
<dbReference type="InterPro" id="IPR020476">
    <property type="entry name" value="Nudix_hydrolase"/>
</dbReference>
<dbReference type="PRINTS" id="PR00502">
    <property type="entry name" value="NUDIXFAMILY"/>
</dbReference>
<dbReference type="RefSeq" id="WP_151055545.1">
    <property type="nucleotide sequence ID" value="NZ_CP044222.1"/>
</dbReference>
<gene>
    <name evidence="12" type="primary">nudC</name>
    <name evidence="12" type="ORF">F5I99_09825</name>
</gene>
<comment type="similarity">
    <text evidence="3">Belongs to the Nudix hydrolase family. NudC subfamily.</text>
</comment>
<evidence type="ECO:0000256" key="5">
    <source>
        <dbReference type="ARBA" id="ARBA00022723"/>
    </source>
</evidence>
<dbReference type="GO" id="GO:0046872">
    <property type="term" value="F:metal ion binding"/>
    <property type="evidence" value="ECO:0007669"/>
    <property type="project" value="UniProtKB-KW"/>
</dbReference>
<dbReference type="InterPro" id="IPR015797">
    <property type="entry name" value="NUDIX_hydrolase-like_dom_sf"/>
</dbReference>
<dbReference type="PROSITE" id="PS51462">
    <property type="entry name" value="NUDIX"/>
    <property type="match status" value="1"/>
</dbReference>
<dbReference type="GO" id="GO:0006742">
    <property type="term" value="P:NADP+ catabolic process"/>
    <property type="evidence" value="ECO:0007669"/>
    <property type="project" value="TreeGrafter"/>
</dbReference>
<dbReference type="GO" id="GO:0019677">
    <property type="term" value="P:NAD+ catabolic process"/>
    <property type="evidence" value="ECO:0007669"/>
    <property type="project" value="TreeGrafter"/>
</dbReference>
<sequence>MQNLREALSQAVDEVEFAALSRKAQLARWQQQAQFCHCCASPLRRHAQEEIARECTGCGHVHYPPVSPCIIVLITKGDQCLLAHAANFAPGRYSTLAGFIEPGETAEQAVAREVREEVGIEVTNIRYFKSQSWPFPHSLMLGFFAEYAGGDLQPDGVEILAADWFSADKLPSLPPAFAISGQLIEHFLSGRLND</sequence>
<evidence type="ECO:0000256" key="6">
    <source>
        <dbReference type="ARBA" id="ARBA00022801"/>
    </source>
</evidence>
<dbReference type="InterPro" id="IPR050241">
    <property type="entry name" value="NAD-cap_RNA_hydrolase_NudC"/>
</dbReference>
<dbReference type="Proteomes" id="UP000325606">
    <property type="component" value="Chromosome"/>
</dbReference>
<keyword evidence="5" id="KW-0479">Metal-binding</keyword>
<evidence type="ECO:0000259" key="11">
    <source>
        <dbReference type="PROSITE" id="PS51462"/>
    </source>
</evidence>
<dbReference type="Gene3D" id="3.90.79.20">
    <property type="match status" value="1"/>
</dbReference>
<comment type="cofactor">
    <cofactor evidence="1">
        <name>Mg(2+)</name>
        <dbReference type="ChEBI" id="CHEBI:18420"/>
    </cofactor>
</comment>
<dbReference type="EC" id="3.6.1.22" evidence="4"/>
<evidence type="ECO:0000256" key="7">
    <source>
        <dbReference type="ARBA" id="ARBA00022842"/>
    </source>
</evidence>
<dbReference type="EMBL" id="CP044222">
    <property type="protein sequence ID" value="QEW06776.1"/>
    <property type="molecule type" value="Genomic_DNA"/>
</dbReference>
<evidence type="ECO:0000313" key="13">
    <source>
        <dbReference type="Proteomes" id="UP000325606"/>
    </source>
</evidence>
<keyword evidence="7" id="KW-0460">Magnesium</keyword>
<evidence type="ECO:0000256" key="3">
    <source>
        <dbReference type="ARBA" id="ARBA00009595"/>
    </source>
</evidence>
<evidence type="ECO:0000256" key="8">
    <source>
        <dbReference type="ARBA" id="ARBA00023027"/>
    </source>
</evidence>
<dbReference type="KEGG" id="nik:F5I99_09825"/>
<organism evidence="12 13">
    <name type="scientific">Nitrincola iocasae</name>
    <dbReference type="NCBI Taxonomy" id="2614693"/>
    <lineage>
        <taxon>Bacteria</taxon>
        <taxon>Pseudomonadati</taxon>
        <taxon>Pseudomonadota</taxon>
        <taxon>Gammaproteobacteria</taxon>
        <taxon>Oceanospirillales</taxon>
        <taxon>Oceanospirillaceae</taxon>
        <taxon>Nitrincola</taxon>
    </lineage>
</organism>
<accession>A0A5J6LEM9</accession>
<evidence type="ECO:0000256" key="1">
    <source>
        <dbReference type="ARBA" id="ARBA00001946"/>
    </source>
</evidence>
<dbReference type="Pfam" id="PF00293">
    <property type="entry name" value="NUDIX"/>
    <property type="match status" value="1"/>
</dbReference>
<dbReference type="PROSITE" id="PS00893">
    <property type="entry name" value="NUDIX_BOX"/>
    <property type="match status" value="1"/>
</dbReference>
<dbReference type="NCBIfam" id="NF001299">
    <property type="entry name" value="PRK00241.1"/>
    <property type="match status" value="1"/>
</dbReference>
<dbReference type="PANTHER" id="PTHR42904">
    <property type="entry name" value="NUDIX HYDROLASE, NUDC SUBFAMILY"/>
    <property type="match status" value="1"/>
</dbReference>
<evidence type="ECO:0000256" key="9">
    <source>
        <dbReference type="ARBA" id="ARBA00023679"/>
    </source>
</evidence>
<keyword evidence="8" id="KW-0520">NAD</keyword>
<comment type="catalytic activity">
    <reaction evidence="9">
        <text>a 5'-end NAD(+)-phospho-ribonucleoside in mRNA + H2O = a 5'-end phospho-adenosine-phospho-ribonucleoside in mRNA + beta-nicotinamide D-ribonucleotide + 2 H(+)</text>
        <dbReference type="Rhea" id="RHEA:60876"/>
        <dbReference type="Rhea" id="RHEA-COMP:15698"/>
        <dbReference type="Rhea" id="RHEA-COMP:15719"/>
        <dbReference type="ChEBI" id="CHEBI:14649"/>
        <dbReference type="ChEBI" id="CHEBI:15377"/>
        <dbReference type="ChEBI" id="CHEBI:15378"/>
        <dbReference type="ChEBI" id="CHEBI:144029"/>
        <dbReference type="ChEBI" id="CHEBI:144051"/>
    </reaction>
    <physiologicalReaction direction="left-to-right" evidence="9">
        <dbReference type="Rhea" id="RHEA:60877"/>
    </physiologicalReaction>
</comment>
<evidence type="ECO:0000256" key="2">
    <source>
        <dbReference type="ARBA" id="ARBA00001947"/>
    </source>
</evidence>
<dbReference type="CDD" id="cd03429">
    <property type="entry name" value="NUDIX_NADH_pyrophosphatase_Nudt13"/>
    <property type="match status" value="1"/>
</dbReference>
<keyword evidence="13" id="KW-1185">Reference proteome</keyword>
<reference evidence="12 13" key="1">
    <citation type="submission" date="2019-09" db="EMBL/GenBank/DDBJ databases">
        <title>Nitrincola iocasae sp. nov., a bacterium isolated from the sediment collected at a cold seep field in South China Sea.</title>
        <authorList>
            <person name="Zhang H."/>
            <person name="Wang H."/>
            <person name="Li C."/>
        </authorList>
    </citation>
    <scope>NUCLEOTIDE SEQUENCE [LARGE SCALE GENOMIC DNA]</scope>
    <source>
        <strain evidence="12 13">KXZD1103</strain>
    </source>
</reference>
<protein>
    <recommendedName>
        <fullName evidence="4">NAD(+) diphosphatase</fullName>
        <ecNumber evidence="4">3.6.1.22</ecNumber>
    </recommendedName>
</protein>
<dbReference type="AlphaFoldDB" id="A0A5J6LEM9"/>
<dbReference type="InterPro" id="IPR049734">
    <property type="entry name" value="NudC-like_C"/>
</dbReference>
<dbReference type="GO" id="GO:0110153">
    <property type="term" value="F:RNA NAD-cap (NMN-forming) hydrolase activity"/>
    <property type="evidence" value="ECO:0007669"/>
    <property type="project" value="RHEA"/>
</dbReference>
<dbReference type="GO" id="GO:0035529">
    <property type="term" value="F:NADH pyrophosphatase activity"/>
    <property type="evidence" value="ECO:0007669"/>
    <property type="project" value="TreeGrafter"/>
</dbReference>
<dbReference type="GO" id="GO:0005829">
    <property type="term" value="C:cytosol"/>
    <property type="evidence" value="ECO:0007669"/>
    <property type="project" value="TreeGrafter"/>
</dbReference>
<dbReference type="PANTHER" id="PTHR42904:SF6">
    <property type="entry name" value="NAD-CAPPED RNA HYDROLASE NUDT12"/>
    <property type="match status" value="1"/>
</dbReference>
<dbReference type="Gene3D" id="3.90.79.10">
    <property type="entry name" value="Nucleoside Triphosphate Pyrophosphohydrolase"/>
    <property type="match status" value="1"/>
</dbReference>
<dbReference type="InterPro" id="IPR000086">
    <property type="entry name" value="NUDIX_hydrolase_dom"/>
</dbReference>